<reference evidence="6 7" key="1">
    <citation type="submission" date="2017-02" db="EMBL/GenBank/DDBJ databases">
        <title>Genomic diversity within the haloalkaliphilic genus Thioalkalivibrio.</title>
        <authorList>
            <person name="Ahn A.-C."/>
            <person name="Meier-Kolthoff J."/>
            <person name="Overmars L."/>
            <person name="Richter M."/>
            <person name="Woyke T."/>
            <person name="Sorokin D.Y."/>
            <person name="Muyzer G."/>
        </authorList>
    </citation>
    <scope>NUCLEOTIDE SEQUENCE [LARGE SCALE GENOMIC DNA]</scope>
    <source>
        <strain evidence="6 7">ALJD</strain>
    </source>
</reference>
<feature type="domain" description="Plastocyanin-like" evidence="5">
    <location>
        <begin position="120"/>
        <end position="233"/>
    </location>
</feature>
<evidence type="ECO:0008006" key="8">
    <source>
        <dbReference type="Google" id="ProtNLM"/>
    </source>
</evidence>
<dbReference type="CDD" id="cd13860">
    <property type="entry name" value="CuRO_1_2dMco_1"/>
    <property type="match status" value="1"/>
</dbReference>
<evidence type="ECO:0000256" key="1">
    <source>
        <dbReference type="ARBA" id="ARBA00022723"/>
    </source>
</evidence>
<evidence type="ECO:0000259" key="4">
    <source>
        <dbReference type="Pfam" id="PF07731"/>
    </source>
</evidence>
<dbReference type="OrthoDB" id="9757546at2"/>
<dbReference type="Gene3D" id="2.60.40.420">
    <property type="entry name" value="Cupredoxins - blue copper proteins"/>
    <property type="match status" value="1"/>
</dbReference>
<dbReference type="PROSITE" id="PS00079">
    <property type="entry name" value="MULTICOPPER_OXIDASE1"/>
    <property type="match status" value="1"/>
</dbReference>
<keyword evidence="1" id="KW-0479">Metal-binding</keyword>
<dbReference type="PROSITE" id="PS00080">
    <property type="entry name" value="MULTICOPPER_OXIDASE2"/>
    <property type="match status" value="1"/>
</dbReference>
<dbReference type="PANTHER" id="PTHR11709:SF394">
    <property type="entry name" value="FI03373P-RELATED"/>
    <property type="match status" value="1"/>
</dbReference>
<accession>A0A1V3NSD6</accession>
<evidence type="ECO:0000259" key="5">
    <source>
        <dbReference type="Pfam" id="PF07732"/>
    </source>
</evidence>
<proteinExistence type="predicted"/>
<dbReference type="GO" id="GO:0005507">
    <property type="term" value="F:copper ion binding"/>
    <property type="evidence" value="ECO:0007669"/>
    <property type="project" value="InterPro"/>
</dbReference>
<dbReference type="Pfam" id="PF07731">
    <property type="entry name" value="Cu-oxidase_2"/>
    <property type="match status" value="1"/>
</dbReference>
<dbReference type="Pfam" id="PF07732">
    <property type="entry name" value="Cu-oxidase_3"/>
    <property type="match status" value="1"/>
</dbReference>
<dbReference type="AlphaFoldDB" id="A0A1V3NSD6"/>
<keyword evidence="7" id="KW-1185">Reference proteome</keyword>
<sequence>MKDKRTRTPENSGRRQFLRTGLAMGGLAVSSASLPVLAQSARDHGDHDMHQMHEQMHGNGHAGHDAHGEVDAKTLRAMMGYDRVEDIPLRGPADAVARLPYTERDGVKEFELTAEPIRWAYAEGRTILAWGYNGQVPGPEIRATEGDRVRIRFTNNLPVPTSLHWHGLHVPFAMDGVPGVTQKAVMPGETFVYEFDAVPAGTRFYHTHGSHHGDESVQMDMGLSGSFIVEPKDGSRSFDKEMTLLLGEWQLGAEGMNQVVATGGHEHEIGGDHATGGYNLFTLNGRSYPDVPSLKVREGERVRIRMINAGSMSIHPMHIHGHSFEVVAIDGNAVPEAARQMRDVVTLAPGERFDVEFTADNPGIWVLHCHELHHAAMGMIMLIEYEGFEAEAKAPPPATAPAGHAGHHGH</sequence>
<keyword evidence="3" id="KW-0186">Copper</keyword>
<dbReference type="EMBL" id="MVBK01000018">
    <property type="protein sequence ID" value="OOG27646.1"/>
    <property type="molecule type" value="Genomic_DNA"/>
</dbReference>
<dbReference type="InterPro" id="IPR006311">
    <property type="entry name" value="TAT_signal"/>
</dbReference>
<evidence type="ECO:0000313" key="6">
    <source>
        <dbReference type="EMBL" id="OOG27646.1"/>
    </source>
</evidence>
<dbReference type="Proteomes" id="UP000189462">
    <property type="component" value="Unassembled WGS sequence"/>
</dbReference>
<dbReference type="InterPro" id="IPR011706">
    <property type="entry name" value="Cu-oxidase_C"/>
</dbReference>
<dbReference type="RefSeq" id="WP_077277664.1">
    <property type="nucleotide sequence ID" value="NZ_MVBK01000018.1"/>
</dbReference>
<gene>
    <name evidence="6" type="ORF">B1C78_03060</name>
</gene>
<name>A0A1V3NSD6_9GAMM</name>
<dbReference type="InterPro" id="IPR002355">
    <property type="entry name" value="Cu_oxidase_Cu_BS"/>
</dbReference>
<evidence type="ECO:0000313" key="7">
    <source>
        <dbReference type="Proteomes" id="UP000189462"/>
    </source>
</evidence>
<dbReference type="InterPro" id="IPR045087">
    <property type="entry name" value="Cu-oxidase_fam"/>
</dbReference>
<comment type="caution">
    <text evidence="6">The sequence shown here is derived from an EMBL/GenBank/DDBJ whole genome shotgun (WGS) entry which is preliminary data.</text>
</comment>
<keyword evidence="2" id="KW-0560">Oxidoreductase</keyword>
<dbReference type="GO" id="GO:0016491">
    <property type="term" value="F:oxidoreductase activity"/>
    <property type="evidence" value="ECO:0007669"/>
    <property type="project" value="UniProtKB-KW"/>
</dbReference>
<dbReference type="SUPFAM" id="SSF49503">
    <property type="entry name" value="Cupredoxins"/>
    <property type="match status" value="2"/>
</dbReference>
<evidence type="ECO:0000256" key="2">
    <source>
        <dbReference type="ARBA" id="ARBA00023002"/>
    </source>
</evidence>
<organism evidence="6 7">
    <name type="scientific">Thioalkalivibrio denitrificans</name>
    <dbReference type="NCBI Taxonomy" id="108003"/>
    <lineage>
        <taxon>Bacteria</taxon>
        <taxon>Pseudomonadati</taxon>
        <taxon>Pseudomonadota</taxon>
        <taxon>Gammaproteobacteria</taxon>
        <taxon>Chromatiales</taxon>
        <taxon>Ectothiorhodospiraceae</taxon>
        <taxon>Thioalkalivibrio</taxon>
    </lineage>
</organism>
<dbReference type="STRING" id="108003.B1C78_03060"/>
<dbReference type="InterPro" id="IPR033138">
    <property type="entry name" value="Cu_oxidase_CS"/>
</dbReference>
<evidence type="ECO:0000256" key="3">
    <source>
        <dbReference type="ARBA" id="ARBA00023008"/>
    </source>
</evidence>
<dbReference type="CDD" id="cd04202">
    <property type="entry name" value="CuRO_D2_2dMcoN_like"/>
    <property type="match status" value="1"/>
</dbReference>
<protein>
    <recommendedName>
        <fullName evidence="8">Copper oxidase</fullName>
    </recommendedName>
</protein>
<dbReference type="PANTHER" id="PTHR11709">
    <property type="entry name" value="MULTI-COPPER OXIDASE"/>
    <property type="match status" value="1"/>
</dbReference>
<feature type="domain" description="Plastocyanin-like" evidence="4">
    <location>
        <begin position="281"/>
        <end position="383"/>
    </location>
</feature>
<dbReference type="InterPro" id="IPR008972">
    <property type="entry name" value="Cupredoxin"/>
</dbReference>
<dbReference type="InterPro" id="IPR011707">
    <property type="entry name" value="Cu-oxidase-like_N"/>
</dbReference>
<dbReference type="PROSITE" id="PS51318">
    <property type="entry name" value="TAT"/>
    <property type="match status" value="1"/>
</dbReference>